<evidence type="ECO:0000313" key="3">
    <source>
        <dbReference type="Proteomes" id="UP000015105"/>
    </source>
</evidence>
<organism evidence="2 3">
    <name type="scientific">Aegilops tauschii subsp. strangulata</name>
    <name type="common">Goatgrass</name>
    <dbReference type="NCBI Taxonomy" id="200361"/>
    <lineage>
        <taxon>Eukaryota</taxon>
        <taxon>Viridiplantae</taxon>
        <taxon>Streptophyta</taxon>
        <taxon>Embryophyta</taxon>
        <taxon>Tracheophyta</taxon>
        <taxon>Spermatophyta</taxon>
        <taxon>Magnoliopsida</taxon>
        <taxon>Liliopsida</taxon>
        <taxon>Poales</taxon>
        <taxon>Poaceae</taxon>
        <taxon>BOP clade</taxon>
        <taxon>Pooideae</taxon>
        <taxon>Triticodae</taxon>
        <taxon>Triticeae</taxon>
        <taxon>Triticinae</taxon>
        <taxon>Aegilops</taxon>
    </lineage>
</organism>
<dbReference type="EnsemblPlants" id="AET2Gv20905400.14">
    <property type="protein sequence ID" value="AET2Gv20905400.14"/>
    <property type="gene ID" value="AET2Gv20905400"/>
</dbReference>
<dbReference type="Proteomes" id="UP000015105">
    <property type="component" value="Chromosome 2D"/>
</dbReference>
<dbReference type="Gramene" id="AET2Gv20905400.14">
    <property type="protein sequence ID" value="AET2Gv20905400.14"/>
    <property type="gene ID" value="AET2Gv20905400"/>
</dbReference>
<sequence>GTATRTGSRAPRCTRTTRRRRRRRPRRRGGGLALAARRPADGRGARHRRRSRRSRTASPPPTSTTSACPCLSPRMHRRPLSSRTGTALGGACGVRRDGARRVIEPGQEGMGMG</sequence>
<reference evidence="3" key="1">
    <citation type="journal article" date="2014" name="Science">
        <title>Ancient hybridizations among the ancestral genomes of bread wheat.</title>
        <authorList>
            <consortium name="International Wheat Genome Sequencing Consortium,"/>
            <person name="Marcussen T."/>
            <person name="Sandve S.R."/>
            <person name="Heier L."/>
            <person name="Spannagl M."/>
            <person name="Pfeifer M."/>
            <person name="Jakobsen K.S."/>
            <person name="Wulff B.B."/>
            <person name="Steuernagel B."/>
            <person name="Mayer K.F."/>
            <person name="Olsen O.A."/>
        </authorList>
    </citation>
    <scope>NUCLEOTIDE SEQUENCE [LARGE SCALE GENOMIC DNA]</scope>
    <source>
        <strain evidence="3">cv. AL8/78</strain>
    </source>
</reference>
<keyword evidence="3" id="KW-1185">Reference proteome</keyword>
<accession>A0A453CNQ8</accession>
<proteinExistence type="predicted"/>
<reference evidence="2" key="4">
    <citation type="submission" date="2019-03" db="UniProtKB">
        <authorList>
            <consortium name="EnsemblPlants"/>
        </authorList>
    </citation>
    <scope>IDENTIFICATION</scope>
</reference>
<feature type="compositionally biased region" description="Low complexity" evidence="1">
    <location>
        <begin position="63"/>
        <end position="73"/>
    </location>
</feature>
<protein>
    <submittedName>
        <fullName evidence="2">Uncharacterized protein</fullName>
    </submittedName>
</protein>
<reference evidence="3" key="2">
    <citation type="journal article" date="2017" name="Nat. Plants">
        <title>The Aegilops tauschii genome reveals multiple impacts of transposons.</title>
        <authorList>
            <person name="Zhao G."/>
            <person name="Zou C."/>
            <person name="Li K."/>
            <person name="Wang K."/>
            <person name="Li T."/>
            <person name="Gao L."/>
            <person name="Zhang X."/>
            <person name="Wang H."/>
            <person name="Yang Z."/>
            <person name="Liu X."/>
            <person name="Jiang W."/>
            <person name="Mao L."/>
            <person name="Kong X."/>
            <person name="Jiao Y."/>
            <person name="Jia J."/>
        </authorList>
    </citation>
    <scope>NUCLEOTIDE SEQUENCE [LARGE SCALE GENOMIC DNA]</scope>
    <source>
        <strain evidence="3">cv. AL8/78</strain>
    </source>
</reference>
<feature type="region of interest" description="Disordered" evidence="1">
    <location>
        <begin position="1"/>
        <end position="92"/>
    </location>
</feature>
<evidence type="ECO:0000313" key="2">
    <source>
        <dbReference type="EnsemblPlants" id="AET2Gv20905400.14"/>
    </source>
</evidence>
<feature type="compositionally biased region" description="Basic residues" evidence="1">
    <location>
        <begin position="15"/>
        <end position="29"/>
    </location>
</feature>
<feature type="compositionally biased region" description="Basic residues" evidence="1">
    <location>
        <begin position="45"/>
        <end position="55"/>
    </location>
</feature>
<name>A0A453CNQ8_AEGTS</name>
<evidence type="ECO:0000256" key="1">
    <source>
        <dbReference type="SAM" id="MobiDB-lite"/>
    </source>
</evidence>
<reference evidence="2" key="3">
    <citation type="journal article" date="2017" name="Nature">
        <title>Genome sequence of the progenitor of the wheat D genome Aegilops tauschii.</title>
        <authorList>
            <person name="Luo M.C."/>
            <person name="Gu Y.Q."/>
            <person name="Puiu D."/>
            <person name="Wang H."/>
            <person name="Twardziok S.O."/>
            <person name="Deal K.R."/>
            <person name="Huo N."/>
            <person name="Zhu T."/>
            <person name="Wang L."/>
            <person name="Wang Y."/>
            <person name="McGuire P.E."/>
            <person name="Liu S."/>
            <person name="Long H."/>
            <person name="Ramasamy R.K."/>
            <person name="Rodriguez J.C."/>
            <person name="Van S.L."/>
            <person name="Yuan L."/>
            <person name="Wang Z."/>
            <person name="Xia Z."/>
            <person name="Xiao L."/>
            <person name="Anderson O.D."/>
            <person name="Ouyang S."/>
            <person name="Liang Y."/>
            <person name="Zimin A.V."/>
            <person name="Pertea G."/>
            <person name="Qi P."/>
            <person name="Bennetzen J.L."/>
            <person name="Dai X."/>
            <person name="Dawson M.W."/>
            <person name="Muller H.G."/>
            <person name="Kugler K."/>
            <person name="Rivarola-Duarte L."/>
            <person name="Spannagl M."/>
            <person name="Mayer K.F.X."/>
            <person name="Lu F.H."/>
            <person name="Bevan M.W."/>
            <person name="Leroy P."/>
            <person name="Li P."/>
            <person name="You F.M."/>
            <person name="Sun Q."/>
            <person name="Liu Z."/>
            <person name="Lyons E."/>
            <person name="Wicker T."/>
            <person name="Salzberg S.L."/>
            <person name="Devos K.M."/>
            <person name="Dvorak J."/>
        </authorList>
    </citation>
    <scope>NUCLEOTIDE SEQUENCE [LARGE SCALE GENOMIC DNA]</scope>
    <source>
        <strain evidence="2">cv. AL8/78</strain>
    </source>
</reference>
<dbReference type="AlphaFoldDB" id="A0A453CNQ8"/>
<reference evidence="2" key="5">
    <citation type="journal article" date="2021" name="G3 (Bethesda)">
        <title>Aegilops tauschii genome assembly Aet v5.0 features greater sequence contiguity and improved annotation.</title>
        <authorList>
            <person name="Wang L."/>
            <person name="Zhu T."/>
            <person name="Rodriguez J.C."/>
            <person name="Deal K.R."/>
            <person name="Dubcovsky J."/>
            <person name="McGuire P.E."/>
            <person name="Lux T."/>
            <person name="Spannagl M."/>
            <person name="Mayer K.F.X."/>
            <person name="Baldrich P."/>
            <person name="Meyers B.C."/>
            <person name="Huo N."/>
            <person name="Gu Y.Q."/>
            <person name="Zhou H."/>
            <person name="Devos K.M."/>
            <person name="Bennetzen J.L."/>
            <person name="Unver T."/>
            <person name="Budak H."/>
            <person name="Gulick P.J."/>
            <person name="Galiba G."/>
            <person name="Kalapos B."/>
            <person name="Nelson D.R."/>
            <person name="Li P."/>
            <person name="You F.M."/>
            <person name="Luo M.C."/>
            <person name="Dvorak J."/>
        </authorList>
    </citation>
    <scope>NUCLEOTIDE SEQUENCE [LARGE SCALE GENOMIC DNA]</scope>
    <source>
        <strain evidence="2">cv. AL8/78</strain>
    </source>
</reference>